<protein>
    <submittedName>
        <fullName evidence="1">Uncharacterized protein</fullName>
    </submittedName>
</protein>
<dbReference type="Proteomes" id="UP001154265">
    <property type="component" value="Unassembled WGS sequence"/>
</dbReference>
<reference evidence="1" key="1">
    <citation type="journal article" date="2022" name="Genome Biol. Evol.">
        <title>A New Gene Family Diagnostic for Intracellular Biomineralization of Amorphous Ca Carbonates by Cyanobacteria.</title>
        <authorList>
            <person name="Benzerara K."/>
            <person name="Duprat E."/>
            <person name="Bitard-Feildel T."/>
            <person name="Caumes G."/>
            <person name="Cassier-Chauvat C."/>
            <person name="Chauvat F."/>
            <person name="Dezi M."/>
            <person name="Diop S.I."/>
            <person name="Gaschignard G."/>
            <person name="Gorgen S."/>
            <person name="Gugger M."/>
            <person name="Lopez-Garcia P."/>
            <person name="Millet M."/>
            <person name="Skouri-Panet F."/>
            <person name="Moreira D."/>
            <person name="Callebaut I."/>
        </authorList>
    </citation>
    <scope>NUCLEOTIDE SEQUENCE</scope>
    <source>
        <strain evidence="1">G9</strain>
    </source>
</reference>
<name>A0ABT6F2C5_9SYNE</name>
<accession>A0ABT6F2C5</accession>
<organism evidence="1 2">
    <name type="scientific">Candidatus Synechococcus calcipolaris G9</name>
    <dbReference type="NCBI Taxonomy" id="1497997"/>
    <lineage>
        <taxon>Bacteria</taxon>
        <taxon>Bacillati</taxon>
        <taxon>Cyanobacteriota</taxon>
        <taxon>Cyanophyceae</taxon>
        <taxon>Synechococcales</taxon>
        <taxon>Synechococcaceae</taxon>
        <taxon>Synechococcus</taxon>
    </lineage>
</organism>
<reference evidence="1" key="2">
    <citation type="submission" date="2022-01" db="EMBL/GenBank/DDBJ databases">
        <authorList>
            <person name="Zivanovic Y."/>
            <person name="Moreira D."/>
            <person name="Lopez-Garcia P."/>
        </authorList>
    </citation>
    <scope>NUCLEOTIDE SEQUENCE</scope>
    <source>
        <strain evidence="1">G9</strain>
    </source>
</reference>
<evidence type="ECO:0000313" key="2">
    <source>
        <dbReference type="Proteomes" id="UP001154265"/>
    </source>
</evidence>
<keyword evidence="2" id="KW-1185">Reference proteome</keyword>
<dbReference type="RefSeq" id="WP_277867911.1">
    <property type="nucleotide sequence ID" value="NZ_JAKKUT010000006.1"/>
</dbReference>
<gene>
    <name evidence="1" type="ORF">L3556_13720</name>
</gene>
<evidence type="ECO:0000313" key="1">
    <source>
        <dbReference type="EMBL" id="MDG2991982.1"/>
    </source>
</evidence>
<proteinExistence type="predicted"/>
<sequence>MKYEELLHPWVIVRALPNMQNRSIKRFRRRNDADECLKALRRLSPTEKFIVVFDASTKSKEQD</sequence>
<comment type="caution">
    <text evidence="1">The sequence shown here is derived from an EMBL/GenBank/DDBJ whole genome shotgun (WGS) entry which is preliminary data.</text>
</comment>
<dbReference type="EMBL" id="JAKKUT010000006">
    <property type="protein sequence ID" value="MDG2991982.1"/>
    <property type="molecule type" value="Genomic_DNA"/>
</dbReference>